<sequence>VNSCDLPCLAASVNYVLQHLFVLVIVIAVSGSVPIAERQISRTHVDRVNTLDCEDFIKILYGFASFNHRDTCIGFVSRRVVILRCISSACTNDRWSVASFPQRWVLCRCYSSFGFLNRINHRNDDAASAGIKHSSNDSRLVPRHSANRGAVAGQHYCLKHGCGHLIISNTVLHIDAHVVKIDTGDNFSSVGVRQR</sequence>
<feature type="non-terminal residue" evidence="2">
    <location>
        <position position="1"/>
    </location>
</feature>
<accession>A0A381PB30</accession>
<proteinExistence type="predicted"/>
<dbReference type="AlphaFoldDB" id="A0A381PB30"/>
<keyword evidence="1" id="KW-1133">Transmembrane helix</keyword>
<keyword evidence="1" id="KW-0472">Membrane</keyword>
<protein>
    <submittedName>
        <fullName evidence="2">Uncharacterized protein</fullName>
    </submittedName>
</protein>
<organism evidence="2">
    <name type="scientific">marine metagenome</name>
    <dbReference type="NCBI Taxonomy" id="408172"/>
    <lineage>
        <taxon>unclassified sequences</taxon>
        <taxon>metagenomes</taxon>
        <taxon>ecological metagenomes</taxon>
    </lineage>
</organism>
<feature type="transmembrane region" description="Helical" evidence="1">
    <location>
        <begin position="15"/>
        <end position="36"/>
    </location>
</feature>
<dbReference type="EMBL" id="UINC01000928">
    <property type="protein sequence ID" value="SUZ64150.1"/>
    <property type="molecule type" value="Genomic_DNA"/>
</dbReference>
<evidence type="ECO:0000313" key="2">
    <source>
        <dbReference type="EMBL" id="SUZ64150.1"/>
    </source>
</evidence>
<name>A0A381PB30_9ZZZZ</name>
<gene>
    <name evidence="2" type="ORF">METZ01_LOCUS17004</name>
</gene>
<evidence type="ECO:0000256" key="1">
    <source>
        <dbReference type="SAM" id="Phobius"/>
    </source>
</evidence>
<reference evidence="2" key="1">
    <citation type="submission" date="2018-05" db="EMBL/GenBank/DDBJ databases">
        <authorList>
            <person name="Lanie J.A."/>
            <person name="Ng W.-L."/>
            <person name="Kazmierczak K.M."/>
            <person name="Andrzejewski T.M."/>
            <person name="Davidsen T.M."/>
            <person name="Wayne K.J."/>
            <person name="Tettelin H."/>
            <person name="Glass J.I."/>
            <person name="Rusch D."/>
            <person name="Podicherti R."/>
            <person name="Tsui H.-C.T."/>
            <person name="Winkler M.E."/>
        </authorList>
    </citation>
    <scope>NUCLEOTIDE SEQUENCE</scope>
</reference>
<keyword evidence="1" id="KW-0812">Transmembrane</keyword>